<proteinExistence type="predicted"/>
<sequence length="137" mass="15425">MQYHRGRVSSRQSKSTPRIKDVPCANCSLGETWTQRNNGVFIGIVGDRKLYVLLLQVWNRKSCQRGHGRCQFAWSRNVLTPRQDQTARIFALGHQGQNTASESIPIQNVNIDKPEALWFSKASTEFTGTAATDTMLS</sequence>
<evidence type="ECO:0000313" key="2">
    <source>
        <dbReference type="Proteomes" id="UP001152795"/>
    </source>
</evidence>
<dbReference type="EMBL" id="CACRXK020003073">
    <property type="protein sequence ID" value="CAB3997328.1"/>
    <property type="molecule type" value="Genomic_DNA"/>
</dbReference>
<organism evidence="1 2">
    <name type="scientific">Paramuricea clavata</name>
    <name type="common">Red gorgonian</name>
    <name type="synonym">Violescent sea-whip</name>
    <dbReference type="NCBI Taxonomy" id="317549"/>
    <lineage>
        <taxon>Eukaryota</taxon>
        <taxon>Metazoa</taxon>
        <taxon>Cnidaria</taxon>
        <taxon>Anthozoa</taxon>
        <taxon>Octocorallia</taxon>
        <taxon>Malacalcyonacea</taxon>
        <taxon>Plexauridae</taxon>
        <taxon>Paramuricea</taxon>
    </lineage>
</organism>
<gene>
    <name evidence="1" type="ORF">PACLA_8A037848</name>
</gene>
<dbReference type="AlphaFoldDB" id="A0A6S7GZ94"/>
<evidence type="ECO:0000313" key="1">
    <source>
        <dbReference type="EMBL" id="CAB3997328.1"/>
    </source>
</evidence>
<reference evidence="1" key="1">
    <citation type="submission" date="2020-04" db="EMBL/GenBank/DDBJ databases">
        <authorList>
            <person name="Alioto T."/>
            <person name="Alioto T."/>
            <person name="Gomez Garrido J."/>
        </authorList>
    </citation>
    <scope>NUCLEOTIDE SEQUENCE</scope>
    <source>
        <strain evidence="1">A484AB</strain>
    </source>
</reference>
<name>A0A6S7GZ94_PARCT</name>
<keyword evidence="2" id="KW-1185">Reference proteome</keyword>
<protein>
    <submittedName>
        <fullName evidence="1">Uncharacterized protein</fullName>
    </submittedName>
</protein>
<comment type="caution">
    <text evidence="1">The sequence shown here is derived from an EMBL/GenBank/DDBJ whole genome shotgun (WGS) entry which is preliminary data.</text>
</comment>
<dbReference type="Proteomes" id="UP001152795">
    <property type="component" value="Unassembled WGS sequence"/>
</dbReference>
<accession>A0A6S7GZ94</accession>